<evidence type="ECO:0000313" key="1">
    <source>
        <dbReference type="EMBL" id="CAK7332825.1"/>
    </source>
</evidence>
<name>A0AAV1RDD5_9ROSI</name>
<organism evidence="1 2">
    <name type="scientific">Dovyalis caffra</name>
    <dbReference type="NCBI Taxonomy" id="77055"/>
    <lineage>
        <taxon>Eukaryota</taxon>
        <taxon>Viridiplantae</taxon>
        <taxon>Streptophyta</taxon>
        <taxon>Embryophyta</taxon>
        <taxon>Tracheophyta</taxon>
        <taxon>Spermatophyta</taxon>
        <taxon>Magnoliopsida</taxon>
        <taxon>eudicotyledons</taxon>
        <taxon>Gunneridae</taxon>
        <taxon>Pentapetalae</taxon>
        <taxon>rosids</taxon>
        <taxon>fabids</taxon>
        <taxon>Malpighiales</taxon>
        <taxon>Salicaceae</taxon>
        <taxon>Flacourtieae</taxon>
        <taxon>Dovyalis</taxon>
    </lineage>
</organism>
<keyword evidence="2" id="KW-1185">Reference proteome</keyword>
<evidence type="ECO:0000313" key="2">
    <source>
        <dbReference type="Proteomes" id="UP001314170"/>
    </source>
</evidence>
<proteinExistence type="predicted"/>
<gene>
    <name evidence="1" type="ORF">DCAF_LOCUS9177</name>
</gene>
<dbReference type="AlphaFoldDB" id="A0AAV1RDD5"/>
<accession>A0AAV1RDD5</accession>
<comment type="caution">
    <text evidence="1">The sequence shown here is derived from an EMBL/GenBank/DDBJ whole genome shotgun (WGS) entry which is preliminary data.</text>
</comment>
<dbReference type="EMBL" id="CAWUPB010000913">
    <property type="protein sequence ID" value="CAK7332825.1"/>
    <property type="molecule type" value="Genomic_DNA"/>
</dbReference>
<dbReference type="Proteomes" id="UP001314170">
    <property type="component" value="Unassembled WGS sequence"/>
</dbReference>
<reference evidence="1 2" key="1">
    <citation type="submission" date="2024-01" db="EMBL/GenBank/DDBJ databases">
        <authorList>
            <person name="Waweru B."/>
        </authorList>
    </citation>
    <scope>NUCLEOTIDE SEQUENCE [LARGE SCALE GENOMIC DNA]</scope>
</reference>
<protein>
    <submittedName>
        <fullName evidence="1">Uncharacterized protein</fullName>
    </submittedName>
</protein>
<sequence>MKLVWSQIRASFELDFRLRLLVLMVRFCNWRLLIVEVPWRLILVSTPRAEWTGIMALLSYINLSQEASPVVLAGFSASNPKIAPACIDVMKLGAPQF</sequence>